<evidence type="ECO:0000256" key="1">
    <source>
        <dbReference type="SAM" id="MobiDB-lite"/>
    </source>
</evidence>
<feature type="compositionally biased region" description="Polar residues" evidence="1">
    <location>
        <begin position="457"/>
        <end position="470"/>
    </location>
</feature>
<organism evidence="4 5">
    <name type="scientific">Acetobacterium bakii</name>
    <dbReference type="NCBI Taxonomy" id="52689"/>
    <lineage>
        <taxon>Bacteria</taxon>
        <taxon>Bacillati</taxon>
        <taxon>Bacillota</taxon>
        <taxon>Clostridia</taxon>
        <taxon>Eubacteriales</taxon>
        <taxon>Eubacteriaceae</taxon>
        <taxon>Acetobacterium</taxon>
    </lineage>
</organism>
<protein>
    <recommendedName>
        <fullName evidence="6">MBG domain-containing protein</fullName>
    </recommendedName>
</protein>
<comment type="caution">
    <text evidence="4">The sequence shown here is derived from an EMBL/GenBank/DDBJ whole genome shotgun (WGS) entry which is preliminary data.</text>
</comment>
<dbReference type="EMBL" id="LGYO01000018">
    <property type="protein sequence ID" value="KNZ42190.1"/>
    <property type="molecule type" value="Genomic_DNA"/>
</dbReference>
<dbReference type="Pfam" id="PF18657">
    <property type="entry name" value="YDG"/>
    <property type="match status" value="1"/>
</dbReference>
<feature type="region of interest" description="Disordered" evidence="1">
    <location>
        <begin position="447"/>
        <end position="470"/>
    </location>
</feature>
<dbReference type="Proteomes" id="UP000036873">
    <property type="component" value="Unassembled WGS sequence"/>
</dbReference>
<dbReference type="OrthoDB" id="1776524at2"/>
<sequence>MKTTKAEKKIVSLVLIIFLIAAYLPGEILAIEGGPLPVAAFAEDVIYNGEPQVLAELNPAAGASDINPEKIKITYNGLMENGNAYLESTEPPADAGTYLVTVEYEGDDVYDSFFATEEINIKPVDLKTMNFITKKPIAKVYDGTKNVPINLIEGLTNAGVAEEDVNDVIFDFTSAEFYSKDVIFPGTNKVILKDLTISGTKAYNYVIAAPAEADENPNLIRVPETEAVDLPAEITPKPVEVFLIPEDKVYDGDAFLDECGISYNQEDVIAGDKIDVKTNEAFNPWYGEIKTRIKDVGRYYVWASEGFYLHGLAGTNINNYKIDYQQYPFTDNPAKIEVNQDTIRSKEVYSITPASVVIEPWSQAKIEGDPDPALTYMVWRDYGSDKGDWQYVEGAYGEDVFSGALSRTAGESVGEYDIFLGDLNNSNYTISFQNGESKFRIQARVPTPTVLSPPTSGQPTLGQSNTYNTETDPFDSGGLLPKLLLGIIAIVGSFMFAKMREV</sequence>
<evidence type="ECO:0008006" key="6">
    <source>
        <dbReference type="Google" id="ProtNLM"/>
    </source>
</evidence>
<proteinExistence type="predicted"/>
<dbReference type="STRING" id="52689.AKG39_07805"/>
<dbReference type="InterPro" id="IPR041286">
    <property type="entry name" value="MBG_2"/>
</dbReference>
<dbReference type="Pfam" id="PF18676">
    <property type="entry name" value="MBG_2"/>
    <property type="match status" value="1"/>
</dbReference>
<dbReference type="InterPro" id="IPR041248">
    <property type="entry name" value="YDG"/>
</dbReference>
<dbReference type="AlphaFoldDB" id="A0A0L6U311"/>
<gene>
    <name evidence="4" type="ORF">AKG39_07805</name>
</gene>
<accession>A0A0L6U311</accession>
<evidence type="ECO:0000259" key="2">
    <source>
        <dbReference type="Pfam" id="PF18657"/>
    </source>
</evidence>
<keyword evidence="5" id="KW-1185">Reference proteome</keyword>
<reference evidence="5" key="1">
    <citation type="submission" date="2015-07" db="EMBL/GenBank/DDBJ databases">
        <title>Draft genome sequence of Acetobacterium bakii DSM 8293, a potential psychrophilic chemical producer through syngas fermentation.</title>
        <authorList>
            <person name="Song Y."/>
            <person name="Hwang S."/>
            <person name="Cho B.-K."/>
        </authorList>
    </citation>
    <scope>NUCLEOTIDE SEQUENCE [LARGE SCALE GENOMIC DNA]</scope>
    <source>
        <strain evidence="5">DSM 8239</strain>
    </source>
</reference>
<evidence type="ECO:0000313" key="4">
    <source>
        <dbReference type="EMBL" id="KNZ42190.1"/>
    </source>
</evidence>
<name>A0A0L6U311_9FIRM</name>
<evidence type="ECO:0000313" key="5">
    <source>
        <dbReference type="Proteomes" id="UP000036873"/>
    </source>
</evidence>
<dbReference type="RefSeq" id="WP_050739826.1">
    <property type="nucleotide sequence ID" value="NZ_LGYO01000018.1"/>
</dbReference>
<feature type="domain" description="YDG" evidence="2">
    <location>
        <begin position="127"/>
        <end position="209"/>
    </location>
</feature>
<feature type="domain" description="MBG" evidence="3">
    <location>
        <begin position="361"/>
        <end position="435"/>
    </location>
</feature>
<evidence type="ECO:0000259" key="3">
    <source>
        <dbReference type="Pfam" id="PF18676"/>
    </source>
</evidence>